<dbReference type="Proteomes" id="UP000244335">
    <property type="component" value="Unassembled WGS sequence"/>
</dbReference>
<dbReference type="Pfam" id="PF01934">
    <property type="entry name" value="HepT-like"/>
    <property type="match status" value="1"/>
</dbReference>
<dbReference type="RefSeq" id="WP_116492073.1">
    <property type="nucleotide sequence ID" value="NZ_QDFR01000001.1"/>
</dbReference>
<dbReference type="InterPro" id="IPR051813">
    <property type="entry name" value="HepT_RNase_toxin"/>
</dbReference>
<gene>
    <name evidence="6" type="ORF">DC430_04050</name>
</gene>
<keyword evidence="4" id="KW-0547">Nucleotide-binding</keyword>
<dbReference type="EMBL" id="QDFR01000001">
    <property type="protein sequence ID" value="PVE56934.1"/>
    <property type="molecule type" value="Genomic_DNA"/>
</dbReference>
<dbReference type="GO" id="GO:0110001">
    <property type="term" value="C:toxin-antitoxin complex"/>
    <property type="evidence" value="ECO:0007669"/>
    <property type="project" value="InterPro"/>
</dbReference>
<evidence type="ECO:0000313" key="6">
    <source>
        <dbReference type="EMBL" id="PVE56934.1"/>
    </source>
</evidence>
<dbReference type="AlphaFoldDB" id="A0AA92C6N0"/>
<evidence type="ECO:0000256" key="3">
    <source>
        <dbReference type="ARBA" id="ARBA00022722"/>
    </source>
</evidence>
<keyword evidence="5" id="KW-0378">Hydrolase</keyword>
<evidence type="ECO:0000256" key="5">
    <source>
        <dbReference type="ARBA" id="ARBA00022801"/>
    </source>
</evidence>
<dbReference type="GO" id="GO:0004540">
    <property type="term" value="F:RNA nuclease activity"/>
    <property type="evidence" value="ECO:0007669"/>
    <property type="project" value="InterPro"/>
</dbReference>
<evidence type="ECO:0008006" key="8">
    <source>
        <dbReference type="Google" id="ProtNLM"/>
    </source>
</evidence>
<reference evidence="6 7" key="1">
    <citation type="submission" date="2018-04" db="EMBL/GenBank/DDBJ databases">
        <authorList>
            <person name="Hagen T."/>
        </authorList>
    </citation>
    <scope>NUCLEOTIDE SEQUENCE [LARGE SCALE GENOMIC DNA]</scope>
    <source>
        <strain evidence="6 7">TPD7009</strain>
    </source>
</reference>
<sequence length="120" mass="13606">MRSDSLLQHIETIETIASRVQSFVRDMDEASFLSDTRTQMAVMLCLVLIGEAVTKIDGEAPEFLPQHPSVPWAPIRDMRDLILLDYVQVELSAIWRAVTEIIPDLQKGVATIRNWRAQGE</sequence>
<keyword evidence="1" id="KW-0597">Phosphoprotein</keyword>
<keyword evidence="3" id="KW-0540">Nuclease</keyword>
<proteinExistence type="predicted"/>
<comment type="caution">
    <text evidence="6">The sequence shown here is derived from an EMBL/GenBank/DDBJ whole genome shotgun (WGS) entry which is preliminary data.</text>
</comment>
<evidence type="ECO:0000256" key="2">
    <source>
        <dbReference type="ARBA" id="ARBA00022649"/>
    </source>
</evidence>
<organism evidence="6 7">
    <name type="scientific">Rhizobium rhizogenes</name>
    <name type="common">Agrobacterium rhizogenes</name>
    <dbReference type="NCBI Taxonomy" id="359"/>
    <lineage>
        <taxon>Bacteria</taxon>
        <taxon>Pseudomonadati</taxon>
        <taxon>Pseudomonadota</taxon>
        <taxon>Alphaproteobacteria</taxon>
        <taxon>Hyphomicrobiales</taxon>
        <taxon>Rhizobiaceae</taxon>
        <taxon>Rhizobium/Agrobacterium group</taxon>
        <taxon>Rhizobium</taxon>
    </lineage>
</organism>
<evidence type="ECO:0000313" key="7">
    <source>
        <dbReference type="Proteomes" id="UP000244335"/>
    </source>
</evidence>
<evidence type="ECO:0000256" key="1">
    <source>
        <dbReference type="ARBA" id="ARBA00022553"/>
    </source>
</evidence>
<dbReference type="InterPro" id="IPR008201">
    <property type="entry name" value="HepT-like"/>
</dbReference>
<dbReference type="PANTHER" id="PTHR34139">
    <property type="entry name" value="UPF0331 PROTEIN MJ0127"/>
    <property type="match status" value="1"/>
</dbReference>
<accession>A0AA92C6N0</accession>
<dbReference type="GO" id="GO:0000166">
    <property type="term" value="F:nucleotide binding"/>
    <property type="evidence" value="ECO:0007669"/>
    <property type="project" value="UniProtKB-KW"/>
</dbReference>
<evidence type="ECO:0000256" key="4">
    <source>
        <dbReference type="ARBA" id="ARBA00022741"/>
    </source>
</evidence>
<dbReference type="GO" id="GO:0016787">
    <property type="term" value="F:hydrolase activity"/>
    <property type="evidence" value="ECO:0007669"/>
    <property type="project" value="UniProtKB-KW"/>
</dbReference>
<keyword evidence="2" id="KW-1277">Toxin-antitoxin system</keyword>
<name>A0AA92C6N0_RHIRH</name>
<protein>
    <recommendedName>
        <fullName evidence="8">DUF86 domain-containing protein</fullName>
    </recommendedName>
</protein>
<dbReference type="PANTHER" id="PTHR34139:SF1">
    <property type="entry name" value="RNASE MJ1380-RELATED"/>
    <property type="match status" value="1"/>
</dbReference>